<dbReference type="SUPFAM" id="SSF109854">
    <property type="entry name" value="DinB/YfiT-like putative metalloenzymes"/>
    <property type="match status" value="1"/>
</dbReference>
<dbReference type="EMBL" id="QWEG01000013">
    <property type="protein sequence ID" value="RHW35693.1"/>
    <property type="molecule type" value="Genomic_DNA"/>
</dbReference>
<dbReference type="Pfam" id="PF12867">
    <property type="entry name" value="DinB_2"/>
    <property type="match status" value="1"/>
</dbReference>
<keyword evidence="3" id="KW-1185">Reference proteome</keyword>
<organism evidence="2 3">
    <name type="scientific">Neobacillus notoginsengisoli</name>
    <dbReference type="NCBI Taxonomy" id="1578198"/>
    <lineage>
        <taxon>Bacteria</taxon>
        <taxon>Bacillati</taxon>
        <taxon>Bacillota</taxon>
        <taxon>Bacilli</taxon>
        <taxon>Bacillales</taxon>
        <taxon>Bacillaceae</taxon>
        <taxon>Neobacillus</taxon>
    </lineage>
</organism>
<dbReference type="Gene3D" id="1.20.120.450">
    <property type="entry name" value="dinb family like domain"/>
    <property type="match status" value="1"/>
</dbReference>
<proteinExistence type="predicted"/>
<evidence type="ECO:0000313" key="2">
    <source>
        <dbReference type="EMBL" id="RHW35693.1"/>
    </source>
</evidence>
<dbReference type="RefSeq" id="WP_118923304.1">
    <property type="nucleotide sequence ID" value="NZ_QWEG01000013.1"/>
</dbReference>
<dbReference type="InterPro" id="IPR024775">
    <property type="entry name" value="DinB-like"/>
</dbReference>
<accession>A0A417YQ56</accession>
<feature type="domain" description="DinB-like" evidence="1">
    <location>
        <begin position="30"/>
        <end position="164"/>
    </location>
</feature>
<dbReference type="OrthoDB" id="9793216at2"/>
<protein>
    <submittedName>
        <fullName evidence="2">DinB family protein</fullName>
    </submittedName>
</protein>
<reference evidence="2 3" key="1">
    <citation type="journal article" date="2017" name="Int. J. Syst. Evol. Microbiol.">
        <title>Bacillus notoginsengisoli sp. nov., a novel bacterium isolated from the rhizosphere of Panax notoginseng.</title>
        <authorList>
            <person name="Zhang M.Y."/>
            <person name="Cheng J."/>
            <person name="Cai Y."/>
            <person name="Zhang T.Y."/>
            <person name="Wu Y.Y."/>
            <person name="Manikprabhu D."/>
            <person name="Li W.J."/>
            <person name="Zhang Y.X."/>
        </authorList>
    </citation>
    <scope>NUCLEOTIDE SEQUENCE [LARGE SCALE GENOMIC DNA]</scope>
    <source>
        <strain evidence="2 3">JCM 30743</strain>
    </source>
</reference>
<evidence type="ECO:0000313" key="3">
    <source>
        <dbReference type="Proteomes" id="UP000284416"/>
    </source>
</evidence>
<comment type="caution">
    <text evidence="2">The sequence shown here is derived from an EMBL/GenBank/DDBJ whole genome shotgun (WGS) entry which is preliminary data.</text>
</comment>
<gene>
    <name evidence="2" type="ORF">D1B31_18805</name>
</gene>
<sequence length="178" mass="20331">MYKRPAQGEYAAYYEPYVDLVPEGDIVQLLERQAEETRILLKGLSEAQTLFRYGEKKWSIKEVLGHMADTERVMVYRLLVIARGDTVQLPGFEENAYVLTADFDRIPLVDLLANFVAVRLATIQLVKTLPEDAWTREGIANDQRVSVRAIIAIIAGHELHHRKILMERYLGSNGFPTE</sequence>
<dbReference type="InterPro" id="IPR034660">
    <property type="entry name" value="DinB/YfiT-like"/>
</dbReference>
<dbReference type="Proteomes" id="UP000284416">
    <property type="component" value="Unassembled WGS sequence"/>
</dbReference>
<name>A0A417YQ56_9BACI</name>
<evidence type="ECO:0000259" key="1">
    <source>
        <dbReference type="Pfam" id="PF12867"/>
    </source>
</evidence>
<dbReference type="AlphaFoldDB" id="A0A417YQ56"/>